<gene>
    <name evidence="1" type="ORF">IQ235_03980</name>
</gene>
<dbReference type="EMBL" id="JADEXN010000043">
    <property type="protein sequence ID" value="MBE9039951.1"/>
    <property type="molecule type" value="Genomic_DNA"/>
</dbReference>
<keyword evidence="2" id="KW-1185">Reference proteome</keyword>
<accession>A0A928VTN7</accession>
<sequence>MNFLSRLNPFKSTPHRLARSINSRMKGKELLVETKTGKTVSAEEVSQLVAELVAMYEETSNDDE</sequence>
<organism evidence="1 2">
    <name type="scientific">Zarconia navalis LEGE 11467</name>
    <dbReference type="NCBI Taxonomy" id="1828826"/>
    <lineage>
        <taxon>Bacteria</taxon>
        <taxon>Bacillati</taxon>
        <taxon>Cyanobacteriota</taxon>
        <taxon>Cyanophyceae</taxon>
        <taxon>Oscillatoriophycideae</taxon>
        <taxon>Oscillatoriales</taxon>
        <taxon>Oscillatoriales incertae sedis</taxon>
        <taxon>Zarconia</taxon>
        <taxon>Zarconia navalis</taxon>
    </lineage>
</organism>
<dbReference type="RefSeq" id="WP_264320209.1">
    <property type="nucleotide sequence ID" value="NZ_JADEXN010000043.1"/>
</dbReference>
<name>A0A928VTN7_9CYAN</name>
<dbReference type="AlphaFoldDB" id="A0A928VTN7"/>
<dbReference type="Proteomes" id="UP000621799">
    <property type="component" value="Unassembled WGS sequence"/>
</dbReference>
<proteinExistence type="predicted"/>
<evidence type="ECO:0000313" key="2">
    <source>
        <dbReference type="Proteomes" id="UP000621799"/>
    </source>
</evidence>
<protein>
    <submittedName>
        <fullName evidence="1">Uncharacterized protein</fullName>
    </submittedName>
</protein>
<reference evidence="1" key="1">
    <citation type="submission" date="2020-10" db="EMBL/GenBank/DDBJ databases">
        <authorList>
            <person name="Castelo-Branco R."/>
            <person name="Eusebio N."/>
            <person name="Adriana R."/>
            <person name="Vieira A."/>
            <person name="Brugerolle De Fraissinette N."/>
            <person name="Rezende De Castro R."/>
            <person name="Schneider M.P."/>
            <person name="Vasconcelos V."/>
            <person name="Leao P.N."/>
        </authorList>
    </citation>
    <scope>NUCLEOTIDE SEQUENCE</scope>
    <source>
        <strain evidence="1">LEGE 11467</strain>
    </source>
</reference>
<comment type="caution">
    <text evidence="1">The sequence shown here is derived from an EMBL/GenBank/DDBJ whole genome shotgun (WGS) entry which is preliminary data.</text>
</comment>
<evidence type="ECO:0000313" key="1">
    <source>
        <dbReference type="EMBL" id="MBE9039951.1"/>
    </source>
</evidence>